<dbReference type="Proteomes" id="UP000070529">
    <property type="component" value="Unassembled WGS sequence"/>
</dbReference>
<dbReference type="Pfam" id="PF00929">
    <property type="entry name" value="RNase_T"/>
    <property type="match status" value="1"/>
</dbReference>
<dbReference type="GO" id="GO:0005829">
    <property type="term" value="C:cytosol"/>
    <property type="evidence" value="ECO:0007669"/>
    <property type="project" value="TreeGrafter"/>
</dbReference>
<keyword evidence="2" id="KW-0269">Exonuclease</keyword>
<dbReference type="EMBL" id="LNTY01000054">
    <property type="protein sequence ID" value="KXF80400.1"/>
    <property type="molecule type" value="Genomic_DNA"/>
</dbReference>
<comment type="caution">
    <text evidence="4">The sequence shown here is derived from an EMBL/GenBank/DDBJ whole genome shotgun (WGS) entry which is preliminary data.</text>
</comment>
<evidence type="ECO:0000256" key="2">
    <source>
        <dbReference type="ARBA" id="ARBA00022839"/>
    </source>
</evidence>
<sequence length="207" mass="23753">MNPFTRYWYRYKYRQTIYAPLFDKPSHEELVALDCETTSLDPHKAELVSIAAIKIRGNTLVTSEPLVLSLRAPSSLNAQSVKVHGIRHQDLVNGISEKDAMLRLINYIGNRPIVGYYIHYDKTILDRYAKRLLGFKLPNAEVEVSDMYRKRLEQALPNAYYDLSMEAIGHHLELPLSGRHDALQDAISAALIYVRLKYGDVPIPTYY</sequence>
<dbReference type="SMART" id="SM00479">
    <property type="entry name" value="EXOIII"/>
    <property type="match status" value="1"/>
</dbReference>
<dbReference type="InterPro" id="IPR036397">
    <property type="entry name" value="RNaseH_sf"/>
</dbReference>
<dbReference type="InterPro" id="IPR013520">
    <property type="entry name" value="Ribonucl_H"/>
</dbReference>
<dbReference type="STRING" id="294935.ATN88_22535"/>
<dbReference type="GO" id="GO:0003676">
    <property type="term" value="F:nucleic acid binding"/>
    <property type="evidence" value="ECO:0007669"/>
    <property type="project" value="InterPro"/>
</dbReference>
<feature type="domain" description="Exonuclease" evidence="3">
    <location>
        <begin position="29"/>
        <end position="202"/>
    </location>
</feature>
<evidence type="ECO:0000313" key="4">
    <source>
        <dbReference type="EMBL" id="KXF80400.1"/>
    </source>
</evidence>
<organism evidence="4 5">
    <name type="scientific">Enterovibrio coralii</name>
    <dbReference type="NCBI Taxonomy" id="294935"/>
    <lineage>
        <taxon>Bacteria</taxon>
        <taxon>Pseudomonadati</taxon>
        <taxon>Pseudomonadota</taxon>
        <taxon>Gammaproteobacteria</taxon>
        <taxon>Vibrionales</taxon>
        <taxon>Vibrionaceae</taxon>
        <taxon>Enterovibrio</taxon>
    </lineage>
</organism>
<dbReference type="GO" id="GO:0008408">
    <property type="term" value="F:3'-5' exonuclease activity"/>
    <property type="evidence" value="ECO:0007669"/>
    <property type="project" value="TreeGrafter"/>
</dbReference>
<gene>
    <name evidence="4" type="ORF">ATN88_22535</name>
</gene>
<keyword evidence="5" id="KW-1185">Reference proteome</keyword>
<protein>
    <submittedName>
        <fullName evidence="4">DNA polymerase III subunit epsilon</fullName>
    </submittedName>
</protein>
<keyword evidence="2" id="KW-0378">Hydrolase</keyword>
<evidence type="ECO:0000256" key="1">
    <source>
        <dbReference type="ARBA" id="ARBA00022722"/>
    </source>
</evidence>
<accession>A0A135I4M1</accession>
<dbReference type="PANTHER" id="PTHR30231">
    <property type="entry name" value="DNA POLYMERASE III SUBUNIT EPSILON"/>
    <property type="match status" value="1"/>
</dbReference>
<dbReference type="InterPro" id="IPR012337">
    <property type="entry name" value="RNaseH-like_sf"/>
</dbReference>
<evidence type="ECO:0000259" key="3">
    <source>
        <dbReference type="SMART" id="SM00479"/>
    </source>
</evidence>
<name>A0A135I4M1_9GAMM</name>
<proteinExistence type="predicted"/>
<dbReference type="Gene3D" id="3.30.420.10">
    <property type="entry name" value="Ribonuclease H-like superfamily/Ribonuclease H"/>
    <property type="match status" value="1"/>
</dbReference>
<dbReference type="SUPFAM" id="SSF53098">
    <property type="entry name" value="Ribonuclease H-like"/>
    <property type="match status" value="1"/>
</dbReference>
<keyword evidence="1" id="KW-0540">Nuclease</keyword>
<dbReference type="RefSeq" id="WP_067419413.1">
    <property type="nucleotide sequence ID" value="NZ_LNTY01000054.1"/>
</dbReference>
<dbReference type="NCBIfam" id="NF006601">
    <property type="entry name" value="PRK09145.1"/>
    <property type="match status" value="1"/>
</dbReference>
<dbReference type="AlphaFoldDB" id="A0A135I4M1"/>
<reference evidence="4 5" key="1">
    <citation type="submission" date="2015-11" db="EMBL/GenBank/DDBJ databases">
        <title>Genomic Taxonomy of the Vibrionaceae.</title>
        <authorList>
            <person name="Gomez-Gil B."/>
            <person name="Enciso-Ibarra J."/>
        </authorList>
    </citation>
    <scope>NUCLEOTIDE SEQUENCE [LARGE SCALE GENOMIC DNA]</scope>
    <source>
        <strain evidence="4 5">CAIM 912</strain>
    </source>
</reference>
<evidence type="ECO:0000313" key="5">
    <source>
        <dbReference type="Proteomes" id="UP000070529"/>
    </source>
</evidence>
<dbReference type="CDD" id="cd06127">
    <property type="entry name" value="DEDDh"/>
    <property type="match status" value="1"/>
</dbReference>
<dbReference type="PANTHER" id="PTHR30231:SF7">
    <property type="entry name" value="BLR4117 PROTEIN"/>
    <property type="match status" value="1"/>
</dbReference>
<dbReference type="OrthoDB" id="6193218at2"/>
<dbReference type="GO" id="GO:0006259">
    <property type="term" value="P:DNA metabolic process"/>
    <property type="evidence" value="ECO:0007669"/>
    <property type="project" value="UniProtKB-ARBA"/>
</dbReference>